<dbReference type="Pfam" id="PF05711">
    <property type="entry name" value="TylF"/>
    <property type="match status" value="1"/>
</dbReference>
<protein>
    <recommendedName>
        <fullName evidence="2">Methyltransferase</fullName>
    </recommendedName>
</protein>
<proteinExistence type="predicted"/>
<feature type="non-terminal residue" evidence="1">
    <location>
        <position position="203"/>
    </location>
</feature>
<feature type="non-terminal residue" evidence="1">
    <location>
        <position position="1"/>
    </location>
</feature>
<dbReference type="InterPro" id="IPR008884">
    <property type="entry name" value="TylF_MeTrfase"/>
</dbReference>
<sequence length="203" mass="23106">VSSEQIQGDYLEFGVSRGSTLIQAFHQIRRSYLDRAADLSGIHSPSQHQSVRALWDGMRFFAFDSFQGLPELTGPDLDTRDFADGKFAFRQEDFLSRAGRNGVDLSKVVTIPGWFADTCCDETISRHDMRAAAFVHIDCDLYESTKVVLKFIEPLLVDGTILIFDDWYAFRGNPTLGEQRAFHEWAPTQSHLTFSEFQKEGPW</sequence>
<dbReference type="AlphaFoldDB" id="A0A382IF36"/>
<name>A0A382IF36_9ZZZZ</name>
<dbReference type="PANTHER" id="PTHR40036">
    <property type="entry name" value="MACROCIN O-METHYLTRANSFERASE"/>
    <property type="match status" value="1"/>
</dbReference>
<evidence type="ECO:0000313" key="1">
    <source>
        <dbReference type="EMBL" id="SVB97909.1"/>
    </source>
</evidence>
<dbReference type="EMBL" id="UINC01066827">
    <property type="protein sequence ID" value="SVB97909.1"/>
    <property type="molecule type" value="Genomic_DNA"/>
</dbReference>
<accession>A0A382IF36</accession>
<gene>
    <name evidence="1" type="ORF">METZ01_LOCUS250763</name>
</gene>
<reference evidence="1" key="1">
    <citation type="submission" date="2018-05" db="EMBL/GenBank/DDBJ databases">
        <authorList>
            <person name="Lanie J.A."/>
            <person name="Ng W.-L."/>
            <person name="Kazmierczak K.M."/>
            <person name="Andrzejewski T.M."/>
            <person name="Davidsen T.M."/>
            <person name="Wayne K.J."/>
            <person name="Tettelin H."/>
            <person name="Glass J.I."/>
            <person name="Rusch D."/>
            <person name="Podicherti R."/>
            <person name="Tsui H.-C.T."/>
            <person name="Winkler M.E."/>
        </authorList>
    </citation>
    <scope>NUCLEOTIDE SEQUENCE</scope>
</reference>
<evidence type="ECO:0008006" key="2">
    <source>
        <dbReference type="Google" id="ProtNLM"/>
    </source>
</evidence>
<organism evidence="1">
    <name type="scientific">marine metagenome</name>
    <dbReference type="NCBI Taxonomy" id="408172"/>
    <lineage>
        <taxon>unclassified sequences</taxon>
        <taxon>metagenomes</taxon>
        <taxon>ecological metagenomes</taxon>
    </lineage>
</organism>
<dbReference type="Gene3D" id="3.40.50.150">
    <property type="entry name" value="Vaccinia Virus protein VP39"/>
    <property type="match status" value="1"/>
</dbReference>
<dbReference type="InterPro" id="IPR029063">
    <property type="entry name" value="SAM-dependent_MTases_sf"/>
</dbReference>
<dbReference type="PANTHER" id="PTHR40036:SF1">
    <property type="entry name" value="MACROCIN O-METHYLTRANSFERASE"/>
    <property type="match status" value="1"/>
</dbReference>